<evidence type="ECO:0000313" key="2">
    <source>
        <dbReference type="Proteomes" id="UP000278792"/>
    </source>
</evidence>
<gene>
    <name evidence="1" type="ORF">EGH82_23335</name>
</gene>
<dbReference type="Pfam" id="PF11153">
    <property type="entry name" value="DUF2931"/>
    <property type="match status" value="1"/>
</dbReference>
<dbReference type="Proteomes" id="UP000278792">
    <property type="component" value="Unassembled WGS sequence"/>
</dbReference>
<comment type="caution">
    <text evidence="1">The sequence shown here is derived from an EMBL/GenBank/DDBJ whole genome shotgun (WGS) entry which is preliminary data.</text>
</comment>
<dbReference type="EMBL" id="RKIK01000170">
    <property type="protein sequence ID" value="ROV56761.1"/>
    <property type="molecule type" value="Genomic_DNA"/>
</dbReference>
<reference evidence="1 2" key="1">
    <citation type="submission" date="2018-11" db="EMBL/GenBank/DDBJ databases">
        <title>Vibrio ponticus strain CAIM 1751 pathogenic for the snapper Lutjanus guttatus.</title>
        <authorList>
            <person name="Soto-Rodriguez S."/>
            <person name="Lozano-Olvera R."/>
            <person name="Gomez-Gil B."/>
        </authorList>
    </citation>
    <scope>NUCLEOTIDE SEQUENCE [LARGE SCALE GENOMIC DNA]</scope>
    <source>
        <strain evidence="1 2">CAIM 1751</strain>
    </source>
</reference>
<dbReference type="AlphaFoldDB" id="A0A3N3DQK9"/>
<name>A0A3N3DQK9_9VIBR</name>
<evidence type="ECO:0000313" key="1">
    <source>
        <dbReference type="EMBL" id="ROV56761.1"/>
    </source>
</evidence>
<sequence>MMYRDFCLRVKLYSWKAKNMKRKKTVNSLLCIGILLGSTSCSSHQKDNEDERFKPWRIGAAISYHFPASITEAYGVNYKEDWTSLMLGYANLTAGYRINLDYMRDYSYKEYEGFALPLHPLINFVPKQVGSGTKTLPDELYIYWWVINSRINYATVVRVTDEIKSAVTRPYPHPDPHFKGKSCYQTNFLFGLLPDGRAKLWLRGCDIYTYIGTFQPSKAMPDSKVKEAENKPIPWDKVDKVWYDKERYRMQTLADVTKELALEREVQ</sequence>
<organism evidence="1 2">
    <name type="scientific">Vibrio ponticus</name>
    <dbReference type="NCBI Taxonomy" id="265668"/>
    <lineage>
        <taxon>Bacteria</taxon>
        <taxon>Pseudomonadati</taxon>
        <taxon>Pseudomonadota</taxon>
        <taxon>Gammaproteobacteria</taxon>
        <taxon>Vibrionales</taxon>
        <taxon>Vibrionaceae</taxon>
        <taxon>Vibrio</taxon>
    </lineage>
</organism>
<accession>A0A3N3DQK9</accession>
<dbReference type="InterPro" id="IPR021326">
    <property type="entry name" value="DUF2931"/>
</dbReference>
<proteinExistence type="predicted"/>
<protein>
    <submittedName>
        <fullName evidence="1">DUF2931 family protein</fullName>
    </submittedName>
</protein>